<dbReference type="PROSITE" id="PS51194">
    <property type="entry name" value="HELICASE_CTER"/>
    <property type="match status" value="1"/>
</dbReference>
<evidence type="ECO:0000313" key="11">
    <source>
        <dbReference type="Proteomes" id="UP001431656"/>
    </source>
</evidence>
<dbReference type="Gene3D" id="2.40.50.140">
    <property type="entry name" value="Nucleic acid-binding proteins"/>
    <property type="match status" value="1"/>
</dbReference>
<dbReference type="GO" id="GO:0016787">
    <property type="term" value="F:hydrolase activity"/>
    <property type="evidence" value="ECO:0007669"/>
    <property type="project" value="UniProtKB-KW"/>
</dbReference>
<dbReference type="GO" id="GO:0006281">
    <property type="term" value="P:DNA repair"/>
    <property type="evidence" value="ECO:0007669"/>
    <property type="project" value="UniProtKB-KW"/>
</dbReference>
<dbReference type="Pfam" id="PF19833">
    <property type="entry name" value="RecG_dom3_C"/>
    <property type="match status" value="1"/>
</dbReference>
<dbReference type="SMART" id="SM00490">
    <property type="entry name" value="HELICc"/>
    <property type="match status" value="1"/>
</dbReference>
<dbReference type="InterPro" id="IPR014001">
    <property type="entry name" value="Helicase_ATP-bd"/>
</dbReference>
<dbReference type="Pfam" id="PF00270">
    <property type="entry name" value="DEAD"/>
    <property type="match status" value="1"/>
</dbReference>
<feature type="domain" description="Helicase C-terminal" evidence="9">
    <location>
        <begin position="498"/>
        <end position="669"/>
    </location>
</feature>
<dbReference type="InterPro" id="IPR047112">
    <property type="entry name" value="RecG/Mfd"/>
</dbReference>
<keyword evidence="7" id="KW-0234">DNA repair</keyword>
<dbReference type="KEGG" id="broo:brsh051_04100"/>
<dbReference type="InterPro" id="IPR012340">
    <property type="entry name" value="NA-bd_OB-fold"/>
</dbReference>
<organism evidence="10 11">
    <name type="scientific">Brooklawnia propionicigenes</name>
    <dbReference type="NCBI Taxonomy" id="3041175"/>
    <lineage>
        <taxon>Bacteria</taxon>
        <taxon>Bacillati</taxon>
        <taxon>Actinomycetota</taxon>
        <taxon>Actinomycetes</taxon>
        <taxon>Propionibacteriales</taxon>
        <taxon>Propionibacteriaceae</taxon>
        <taxon>Brooklawnia</taxon>
    </lineage>
</organism>
<keyword evidence="2" id="KW-0227">DNA damage</keyword>
<accession>A0AAN0KCB1</accession>
<dbReference type="InterPro" id="IPR027417">
    <property type="entry name" value="P-loop_NTPase"/>
</dbReference>
<evidence type="ECO:0000256" key="2">
    <source>
        <dbReference type="ARBA" id="ARBA00022763"/>
    </source>
</evidence>
<evidence type="ECO:0000256" key="5">
    <source>
        <dbReference type="ARBA" id="ARBA00022840"/>
    </source>
</evidence>
<evidence type="ECO:0000256" key="6">
    <source>
        <dbReference type="ARBA" id="ARBA00023125"/>
    </source>
</evidence>
<keyword evidence="1" id="KW-0547">Nucleotide-binding</keyword>
<dbReference type="Pfam" id="PF00271">
    <property type="entry name" value="Helicase_C"/>
    <property type="match status" value="1"/>
</dbReference>
<dbReference type="SUPFAM" id="SSF50249">
    <property type="entry name" value="Nucleic acid-binding proteins"/>
    <property type="match status" value="1"/>
</dbReference>
<proteinExistence type="predicted"/>
<dbReference type="RefSeq" id="WP_286268467.1">
    <property type="nucleotide sequence ID" value="NZ_AP028056.1"/>
</dbReference>
<dbReference type="InterPro" id="IPR011545">
    <property type="entry name" value="DEAD/DEAH_box_helicase_dom"/>
</dbReference>
<dbReference type="GO" id="GO:0005524">
    <property type="term" value="F:ATP binding"/>
    <property type="evidence" value="ECO:0007669"/>
    <property type="project" value="UniProtKB-KW"/>
</dbReference>
<dbReference type="GO" id="GO:0003678">
    <property type="term" value="F:DNA helicase activity"/>
    <property type="evidence" value="ECO:0007669"/>
    <property type="project" value="TreeGrafter"/>
</dbReference>
<dbReference type="PROSITE" id="PS51192">
    <property type="entry name" value="HELICASE_ATP_BIND_1"/>
    <property type="match status" value="1"/>
</dbReference>
<name>A0AAN0KCB1_9ACTN</name>
<keyword evidence="11" id="KW-1185">Reference proteome</keyword>
<dbReference type="EMBL" id="AP028056">
    <property type="protein sequence ID" value="BEH01129.1"/>
    <property type="molecule type" value="Genomic_DNA"/>
</dbReference>
<dbReference type="AlphaFoldDB" id="A0AAN0KCB1"/>
<reference evidence="10" key="1">
    <citation type="journal article" date="2024" name="Int. J. Syst. Evol. Microbiol.">
        <title>Brooklawnia propionicigenes sp. nov., a facultatively anaerobic, propionate-producing bacterium isolated from a methanogenic reactor treating waste from cattle farms.</title>
        <authorList>
            <person name="Akita Y."/>
            <person name="Ueki A."/>
            <person name="Tonouchi A."/>
            <person name="Sugawara Y."/>
            <person name="Honma S."/>
            <person name="Kaku N."/>
            <person name="Ueki K."/>
        </authorList>
    </citation>
    <scope>NUCLEOTIDE SEQUENCE</scope>
    <source>
        <strain evidence="10">SH051</strain>
    </source>
</reference>
<dbReference type="CDD" id="cd04488">
    <property type="entry name" value="RecG_wedge_OBF"/>
    <property type="match status" value="1"/>
</dbReference>
<evidence type="ECO:0000256" key="3">
    <source>
        <dbReference type="ARBA" id="ARBA00022801"/>
    </source>
</evidence>
<evidence type="ECO:0000256" key="4">
    <source>
        <dbReference type="ARBA" id="ARBA00022806"/>
    </source>
</evidence>
<gene>
    <name evidence="10" type="primary">recG</name>
    <name evidence="10" type="ORF">brsh051_04100</name>
</gene>
<evidence type="ECO:0000259" key="9">
    <source>
        <dbReference type="PROSITE" id="PS51194"/>
    </source>
</evidence>
<dbReference type="PANTHER" id="PTHR47964:SF1">
    <property type="entry name" value="ATP-DEPENDENT DNA HELICASE HOMOLOG RECG, CHLOROPLASTIC"/>
    <property type="match status" value="1"/>
</dbReference>
<protein>
    <submittedName>
        <fullName evidence="10">ATP-dependent DNA helicase RecG</fullName>
    </submittedName>
</protein>
<keyword evidence="6" id="KW-0238">DNA-binding</keyword>
<dbReference type="SMART" id="SM00487">
    <property type="entry name" value="DEXDc"/>
    <property type="match status" value="1"/>
</dbReference>
<dbReference type="InterPro" id="IPR045562">
    <property type="entry name" value="RecG_dom3_C"/>
</dbReference>
<keyword evidence="4 10" id="KW-0347">Helicase</keyword>
<feature type="domain" description="Helicase ATP-binding" evidence="8">
    <location>
        <begin position="302"/>
        <end position="475"/>
    </location>
</feature>
<dbReference type="GO" id="GO:0003677">
    <property type="term" value="F:DNA binding"/>
    <property type="evidence" value="ECO:0007669"/>
    <property type="project" value="UniProtKB-KW"/>
</dbReference>
<evidence type="ECO:0000256" key="7">
    <source>
        <dbReference type="ARBA" id="ARBA00023204"/>
    </source>
</evidence>
<dbReference type="Proteomes" id="UP001431656">
    <property type="component" value="Chromosome"/>
</dbReference>
<dbReference type="SUPFAM" id="SSF52540">
    <property type="entry name" value="P-loop containing nucleoside triphosphate hydrolases"/>
    <property type="match status" value="2"/>
</dbReference>
<keyword evidence="3" id="KW-0378">Hydrolase</keyword>
<dbReference type="InterPro" id="IPR001650">
    <property type="entry name" value="Helicase_C-like"/>
</dbReference>
<sequence>MSGPWRTEAFRQLATPLAEVLGAPTSKALAALKLVTVADLMGHLPRRYLSGTETTELGGLEPGEDVALVAKVAEMIAYPAHTPNGRGRLEVKLTDGTGFLRATFFGKDRYTKFWQAQLSKGVKGIFVGKVGAFNYQMQMSHPNFVMLDAQGNIVGRADQAKTSMAHQVSRSGLVGIYPATSKMPTWQIAECADLVLDIVKGIDDPMPAELRSRLGLPQLYEAYRSIHRPDSIEAAERGVDRLKFDEALALQVTMAYRRADAAGHTAAPVLPSDDGLLAAFDQRLPFVLTAGQVEVSEEIFADMARTRPMQRLLQGEVGSGKTVVALRAMLAEVDSGRQAVLLAPTEVLAGQHFESLRSLLGDLGAGQVLGAPENATEIVLLTGSQGAAQRRAALDAIAGGGAGIVVGTHALLSETVSFADLGLIVIDEQHRFGVEQRAVLQGRAELMPHLLVMTATPIPRSIAMTVFGDLEVSTLREIPAGRQDVQTTIVHALVRPAWLERAWQRIGEEVAIGRQVFVVCPRISANDEVVPGDLPNPSVEELSGYLADGPLQGLRIGVLHGRLAAGEKDSVMAAFAAGELDVLVATTVIEVGVDVPNASMMVIMDADHFGISQLHQLRGRVGRGAFPGVCLLVTYTDGTTPADQRLAAVAATRDGFELAEVDLEQRREGDVLGASQAGGRTTLKLLRVLDDAEMLAESREIAEMLVGRDPDKSSDWLADLVTETELRADADFLERS</sequence>
<dbReference type="PANTHER" id="PTHR47964">
    <property type="entry name" value="ATP-DEPENDENT DNA HELICASE HOMOLOG RECG, CHLOROPLASTIC"/>
    <property type="match status" value="1"/>
</dbReference>
<evidence type="ECO:0000259" key="8">
    <source>
        <dbReference type="PROSITE" id="PS51192"/>
    </source>
</evidence>
<evidence type="ECO:0000313" key="10">
    <source>
        <dbReference type="EMBL" id="BEH01129.1"/>
    </source>
</evidence>
<evidence type="ECO:0000256" key="1">
    <source>
        <dbReference type="ARBA" id="ARBA00022741"/>
    </source>
</evidence>
<keyword evidence="5" id="KW-0067">ATP-binding</keyword>
<dbReference type="Gene3D" id="3.40.50.300">
    <property type="entry name" value="P-loop containing nucleotide triphosphate hydrolases"/>
    <property type="match status" value="2"/>
</dbReference>